<comment type="caution">
    <text evidence="3">The sequence shown here is derived from an EMBL/GenBank/DDBJ whole genome shotgun (WGS) entry which is preliminary data.</text>
</comment>
<keyword evidence="2" id="KW-0732">Signal</keyword>
<dbReference type="RefSeq" id="WP_346335578.1">
    <property type="nucleotide sequence ID" value="NZ_JBBYXI010000001.1"/>
</dbReference>
<feature type="chain" id="PRO_5046631637" description="DUF945 family protein" evidence="2">
    <location>
        <begin position="29"/>
        <end position="653"/>
    </location>
</feature>
<name>A0ABV0BF29_9HYPH</name>
<keyword evidence="4" id="KW-1185">Reference proteome</keyword>
<dbReference type="EMBL" id="JBBYXI010000001">
    <property type="protein sequence ID" value="MEN3929580.1"/>
    <property type="molecule type" value="Genomic_DNA"/>
</dbReference>
<evidence type="ECO:0000313" key="3">
    <source>
        <dbReference type="EMBL" id="MEN3929580.1"/>
    </source>
</evidence>
<evidence type="ECO:0000256" key="1">
    <source>
        <dbReference type="SAM" id="MobiDB-lite"/>
    </source>
</evidence>
<feature type="signal peptide" evidence="2">
    <location>
        <begin position="1"/>
        <end position="28"/>
    </location>
</feature>
<protein>
    <recommendedName>
        <fullName evidence="5">DUF945 family protein</fullName>
    </recommendedName>
</protein>
<evidence type="ECO:0008006" key="5">
    <source>
        <dbReference type="Google" id="ProtNLM"/>
    </source>
</evidence>
<gene>
    <name evidence="3" type="ORF">WJT86_00725</name>
</gene>
<proteinExistence type="predicted"/>
<evidence type="ECO:0000256" key="2">
    <source>
        <dbReference type="SAM" id="SignalP"/>
    </source>
</evidence>
<feature type="region of interest" description="Disordered" evidence="1">
    <location>
        <begin position="390"/>
        <end position="419"/>
    </location>
</feature>
<feature type="compositionally biased region" description="Acidic residues" evidence="1">
    <location>
        <begin position="395"/>
        <end position="409"/>
    </location>
</feature>
<reference evidence="3 4" key="1">
    <citation type="submission" date="2024-04" db="EMBL/GenBank/DDBJ databases">
        <title>A novel species isolated from cricket.</title>
        <authorList>
            <person name="Wang H.-C."/>
        </authorList>
    </citation>
    <scope>NUCLEOTIDE SEQUENCE [LARGE SCALE GENOMIC DNA]</scope>
    <source>
        <strain evidence="3 4">WL0021</strain>
    </source>
</reference>
<evidence type="ECO:0000313" key="4">
    <source>
        <dbReference type="Proteomes" id="UP001418637"/>
    </source>
</evidence>
<accession>A0ABV0BF29</accession>
<sequence>MNKKYTEITFKGAAAFAIALSMIGTAYAGGKSPAAAYDVSFDNISAEFFLLKINMPKVEIKGSSLQKADIEKMFAKDTPVADRIKALSAYTANSIDIPTMTFVLDASTGDASKFVKFSGDYKDVKLEKVANGKIGKTSVANGGLDVDASGILSMNYNAKSYSMNDFNFVHVFRAWEDKAGPEDKEAVALYSSAQIESISGSAKDENGSQTFEYGKYNVSQGSKFKLPSKPLKETVNEVIAILNDKDAQKNKDEALKRFKAIAPQAIEFIENYYFETYTLDSYKMTQVLTPKGQEGVTINASTGKIEFSPKQLSVSDITVSVPTAKAEVKIGSVSNKGFSIDPLLATAKTLLAKPDNSLSEEDGMSLALAMYSNLGTTSFDNIDIKAVAPKPVVQQDDEDDEETTDETVEETTSSQATSGETIDINVKAKNFTFKLENPVNNIPSAVRISFDNLQFPATLFALKGDEKGLKAMENLKKVGLENLNVSYAVDASWNKDANELHINEIKTAEESMGSTLIKGTIGNFTSAMFTTDKQAATLSALGLLVKDLSLHHEDKGMLNKLIELNAEEKGITPEQIKSTVPMMAAFIPEPFASMESVKTIKDAALKFWANPGKLDISIKAKDGKGLGLADFMSVKQNPAAIDGKIDVKASASN</sequence>
<dbReference type="Proteomes" id="UP001418637">
    <property type="component" value="Unassembled WGS sequence"/>
</dbReference>
<organism evidence="3 4">
    <name type="scientific">Hohaiivirga grylli</name>
    <dbReference type="NCBI Taxonomy" id="3133970"/>
    <lineage>
        <taxon>Bacteria</taxon>
        <taxon>Pseudomonadati</taxon>
        <taxon>Pseudomonadota</taxon>
        <taxon>Alphaproteobacteria</taxon>
        <taxon>Hyphomicrobiales</taxon>
        <taxon>Methylobacteriaceae</taxon>
        <taxon>Hohaiivirga</taxon>
    </lineage>
</organism>